<accession>A0A1M6VVG8</accession>
<proteinExistence type="predicted"/>
<dbReference type="STRING" id="1302687.SAMN05444267_1008152"/>
<dbReference type="InterPro" id="IPR009061">
    <property type="entry name" value="DNA-bd_dom_put_sf"/>
</dbReference>
<dbReference type="EMBL" id="FRAV01000008">
    <property type="protein sequence ID" value="SHK85355.1"/>
    <property type="molecule type" value="Genomic_DNA"/>
</dbReference>
<feature type="domain" description="Helix-turn-helix" evidence="1">
    <location>
        <begin position="36"/>
        <end position="82"/>
    </location>
</feature>
<dbReference type="PANTHER" id="PTHR34585:SF22">
    <property type="entry name" value="HELIX-TURN-HELIX DOMAIN-CONTAINING PROTEIN"/>
    <property type="match status" value="1"/>
</dbReference>
<dbReference type="InterPro" id="IPR041657">
    <property type="entry name" value="HTH_17"/>
</dbReference>
<dbReference type="SUPFAM" id="SSF46955">
    <property type="entry name" value="Putative DNA-binding domain"/>
    <property type="match status" value="1"/>
</dbReference>
<dbReference type="PANTHER" id="PTHR34585">
    <property type="match status" value="1"/>
</dbReference>
<dbReference type="AlphaFoldDB" id="A0A1M6VVG8"/>
<evidence type="ECO:0000313" key="3">
    <source>
        <dbReference type="Proteomes" id="UP000184364"/>
    </source>
</evidence>
<evidence type="ECO:0000259" key="1">
    <source>
        <dbReference type="Pfam" id="PF12728"/>
    </source>
</evidence>
<sequence length="99" mass="11497">MAISIITKEDLQEFKTELLESIEKLLQGNTSEQKLWLRTSEVKELLHVSSGTLQNMRINGTLSYSKVGGMLYYNYKDIQKLMMDFKRSPIINTHGKDER</sequence>
<name>A0A1M6VVG8_9FLAO</name>
<reference evidence="3" key="1">
    <citation type="submission" date="2016-11" db="EMBL/GenBank/DDBJ databases">
        <authorList>
            <person name="Varghese N."/>
            <person name="Submissions S."/>
        </authorList>
    </citation>
    <scope>NUCLEOTIDE SEQUENCE [LARGE SCALE GENOMIC DNA]</scope>
    <source>
        <strain evidence="3">DSM 26899</strain>
    </source>
</reference>
<evidence type="ECO:0000313" key="2">
    <source>
        <dbReference type="EMBL" id="SHK85355.1"/>
    </source>
</evidence>
<gene>
    <name evidence="2" type="ORF">SAMN05444267_1008152</name>
</gene>
<dbReference type="RefSeq" id="WP_073292238.1">
    <property type="nucleotide sequence ID" value="NZ_FRAV01000008.1"/>
</dbReference>
<dbReference type="Proteomes" id="UP000184364">
    <property type="component" value="Unassembled WGS sequence"/>
</dbReference>
<organism evidence="2 3">
    <name type="scientific">Chryseobacterium polytrichastri</name>
    <dbReference type="NCBI Taxonomy" id="1302687"/>
    <lineage>
        <taxon>Bacteria</taxon>
        <taxon>Pseudomonadati</taxon>
        <taxon>Bacteroidota</taxon>
        <taxon>Flavobacteriia</taxon>
        <taxon>Flavobacteriales</taxon>
        <taxon>Weeksellaceae</taxon>
        <taxon>Chryseobacterium group</taxon>
        <taxon>Chryseobacterium</taxon>
    </lineage>
</organism>
<dbReference type="OrthoDB" id="1524679at2"/>
<protein>
    <submittedName>
        <fullName evidence="2">Helix-turn-helix domain-containing protein</fullName>
    </submittedName>
</protein>
<dbReference type="Pfam" id="PF12728">
    <property type="entry name" value="HTH_17"/>
    <property type="match status" value="1"/>
</dbReference>
<keyword evidence="3" id="KW-1185">Reference proteome</keyword>